<dbReference type="InterPro" id="IPR003352">
    <property type="entry name" value="PTS_EIIC"/>
</dbReference>
<evidence type="ECO:0000256" key="6">
    <source>
        <dbReference type="ARBA" id="ARBA00022989"/>
    </source>
</evidence>
<name>A0ABW1RQB9_9LACO</name>
<dbReference type="InterPro" id="IPR051088">
    <property type="entry name" value="PTS_Sugar-EIIC/EIIB"/>
</dbReference>
<dbReference type="Proteomes" id="UP001596288">
    <property type="component" value="Unassembled WGS sequence"/>
</dbReference>
<feature type="transmembrane region" description="Helical" evidence="9">
    <location>
        <begin position="110"/>
        <end position="129"/>
    </location>
</feature>
<feature type="transmembrane region" description="Helical" evidence="9">
    <location>
        <begin position="404"/>
        <end position="423"/>
    </location>
</feature>
<dbReference type="InterPro" id="IPR004501">
    <property type="entry name" value="PTS_EIIC_3"/>
</dbReference>
<dbReference type="EMBL" id="JBHSSF010000039">
    <property type="protein sequence ID" value="MFC6177628.1"/>
    <property type="molecule type" value="Genomic_DNA"/>
</dbReference>
<evidence type="ECO:0000256" key="7">
    <source>
        <dbReference type="ARBA" id="ARBA00023136"/>
    </source>
</evidence>
<evidence type="ECO:0000313" key="12">
    <source>
        <dbReference type="Proteomes" id="UP001596288"/>
    </source>
</evidence>
<feature type="transmembrane region" description="Helical" evidence="9">
    <location>
        <begin position="189"/>
        <end position="213"/>
    </location>
</feature>
<evidence type="ECO:0000256" key="8">
    <source>
        <dbReference type="PIRNR" id="PIRNR006351"/>
    </source>
</evidence>
<keyword evidence="4 8" id="KW-0762">Sugar transport</keyword>
<accession>A0ABW1RQB9</accession>
<feature type="transmembrane region" description="Helical" evidence="9">
    <location>
        <begin position="76"/>
        <end position="98"/>
    </location>
</feature>
<feature type="transmembrane region" description="Helical" evidence="9">
    <location>
        <begin position="150"/>
        <end position="169"/>
    </location>
</feature>
<sequence length="430" mass="45914">MSKEGTDSAFITKLSSFSGKLTANKYIISIRDAFGAALPLTIIASFFVLINNLLLDPKIGLFKNIPGRQFITNIGIQAYNGTLGMMGLIVTFLIGYYLGKQLGSDGVLDGVISVAALVTLIPNIITITSNSGKAFKASAVLTQTQTSAEGMFLGIFAALIATRLLEWISKSDKLKISMPDGVPPAIANSFNGLIPALFVISIFGIFEETIVALTGMNVPDLMIKILQAPLVGGFQNYFGITFYGFLTCLLFTVGIHGDFVLGAVSSPILLTAFQQNMSAVKAGKVAPNIVTQPYVDCYIYITMISLVIAIFIGSHKANYRSIAKIGAVPALFNISEPLLFGLPVVFNPILAIPYVLVPICSSTLAYFATAFGLVAKTYVVVPWVTPAILSGFLATGGDWRASVLQIVIIIAGVFIYLPFVYAANRVKDPS</sequence>
<evidence type="ECO:0000256" key="2">
    <source>
        <dbReference type="ARBA" id="ARBA00022448"/>
    </source>
</evidence>
<evidence type="ECO:0000256" key="1">
    <source>
        <dbReference type="ARBA" id="ARBA00004651"/>
    </source>
</evidence>
<evidence type="ECO:0000256" key="3">
    <source>
        <dbReference type="ARBA" id="ARBA00022475"/>
    </source>
</evidence>
<keyword evidence="12" id="KW-1185">Reference proteome</keyword>
<keyword evidence="7 8" id="KW-0472">Membrane</keyword>
<dbReference type="PANTHER" id="PTHR33989">
    <property type="match status" value="1"/>
</dbReference>
<comment type="subcellular location">
    <subcellularLocation>
        <location evidence="1">Cell membrane</location>
        <topology evidence="1">Multi-pass membrane protein</topology>
    </subcellularLocation>
</comment>
<evidence type="ECO:0000259" key="10">
    <source>
        <dbReference type="PROSITE" id="PS51105"/>
    </source>
</evidence>
<dbReference type="NCBIfam" id="TIGR00410">
    <property type="entry name" value="lacE"/>
    <property type="match status" value="1"/>
</dbReference>
<feature type="transmembrane region" description="Helical" evidence="9">
    <location>
        <begin position="297"/>
        <end position="317"/>
    </location>
</feature>
<dbReference type="PROSITE" id="PS51105">
    <property type="entry name" value="PTS_EIIC_TYPE_3"/>
    <property type="match status" value="1"/>
</dbReference>
<comment type="function">
    <text evidence="8">The phosphoenolpyruvate-dependent sugar phosphotransferase system (PTS), a major carbohydrate active -transport system, catalyzes the phosphorylation of incoming sugar substrates concomitant with their translocation across the cell membrane.</text>
</comment>
<dbReference type="Pfam" id="PF02378">
    <property type="entry name" value="PTS_EIIC"/>
    <property type="match status" value="1"/>
</dbReference>
<feature type="transmembrane region" description="Helical" evidence="9">
    <location>
        <begin position="234"/>
        <end position="253"/>
    </location>
</feature>
<dbReference type="InterPro" id="IPR004796">
    <property type="entry name" value="PTS_IIC_cello"/>
</dbReference>
<evidence type="ECO:0000256" key="4">
    <source>
        <dbReference type="ARBA" id="ARBA00022597"/>
    </source>
</evidence>
<proteinExistence type="predicted"/>
<feature type="transmembrane region" description="Helical" evidence="9">
    <location>
        <begin position="33"/>
        <end position="55"/>
    </location>
</feature>
<dbReference type="PANTHER" id="PTHR33989:SF10">
    <property type="entry name" value="PERMEASE IIC COMPONENT"/>
    <property type="match status" value="1"/>
</dbReference>
<dbReference type="PIRSF" id="PIRSF006351">
    <property type="entry name" value="PTS_EIIC-Cellobiose"/>
    <property type="match status" value="1"/>
</dbReference>
<feature type="domain" description="PTS EIIC type-3" evidence="10">
    <location>
        <begin position="10"/>
        <end position="419"/>
    </location>
</feature>
<dbReference type="RefSeq" id="WP_137610890.1">
    <property type="nucleotide sequence ID" value="NZ_BJDF01000005.1"/>
</dbReference>
<gene>
    <name evidence="11" type="ORF">ACFQAV_12490</name>
</gene>
<comment type="caution">
    <text evidence="11">The sequence shown here is derived from an EMBL/GenBank/DDBJ whole genome shotgun (WGS) entry which is preliminary data.</text>
</comment>
<evidence type="ECO:0000313" key="11">
    <source>
        <dbReference type="EMBL" id="MFC6177628.1"/>
    </source>
</evidence>
<keyword evidence="5 9" id="KW-0812">Transmembrane</keyword>
<evidence type="ECO:0000256" key="9">
    <source>
        <dbReference type="SAM" id="Phobius"/>
    </source>
</evidence>
<keyword evidence="3 8" id="KW-1003">Cell membrane</keyword>
<evidence type="ECO:0000256" key="5">
    <source>
        <dbReference type="ARBA" id="ARBA00022692"/>
    </source>
</evidence>
<keyword evidence="6 9" id="KW-1133">Transmembrane helix</keyword>
<protein>
    <recommendedName>
        <fullName evidence="8">Permease IIC component</fullName>
    </recommendedName>
</protein>
<keyword evidence="2 8" id="KW-0813">Transport</keyword>
<reference evidence="12" key="1">
    <citation type="journal article" date="2019" name="Int. J. Syst. Evol. Microbiol.">
        <title>The Global Catalogue of Microorganisms (GCM) 10K type strain sequencing project: providing services to taxonomists for standard genome sequencing and annotation.</title>
        <authorList>
            <consortium name="The Broad Institute Genomics Platform"/>
            <consortium name="The Broad Institute Genome Sequencing Center for Infectious Disease"/>
            <person name="Wu L."/>
            <person name="Ma J."/>
        </authorList>
    </citation>
    <scope>NUCLEOTIDE SEQUENCE [LARGE SCALE GENOMIC DNA]</scope>
    <source>
        <strain evidence="12">CCM 8927</strain>
    </source>
</reference>
<organism evidence="11 12">
    <name type="scientific">Companilactobacillus huachuanensis</name>
    <dbReference type="NCBI Taxonomy" id="2559914"/>
    <lineage>
        <taxon>Bacteria</taxon>
        <taxon>Bacillati</taxon>
        <taxon>Bacillota</taxon>
        <taxon>Bacilli</taxon>
        <taxon>Lactobacillales</taxon>
        <taxon>Lactobacillaceae</taxon>
        <taxon>Companilactobacillus</taxon>
    </lineage>
</organism>